<dbReference type="SUPFAM" id="SSF51905">
    <property type="entry name" value="FAD/NAD(P)-binding domain"/>
    <property type="match status" value="1"/>
</dbReference>
<dbReference type="Pfam" id="PF02852">
    <property type="entry name" value="Pyr_redox_dim"/>
    <property type="match status" value="1"/>
</dbReference>
<dbReference type="InterPro" id="IPR004099">
    <property type="entry name" value="Pyr_nucl-diS_OxRdtase_dimer"/>
</dbReference>
<feature type="active site" description="Proton acceptor" evidence="10">
    <location>
        <position position="454"/>
    </location>
</feature>
<dbReference type="RefSeq" id="WP_047220083.1">
    <property type="nucleotide sequence ID" value="NZ_LS398551.1"/>
</dbReference>
<evidence type="ECO:0000256" key="11">
    <source>
        <dbReference type="PIRSR" id="PIRSR000350-3"/>
    </source>
</evidence>
<dbReference type="EMBL" id="LS398551">
    <property type="protein sequence ID" value="SPR02201.1"/>
    <property type="molecule type" value="Genomic_DNA"/>
</dbReference>
<dbReference type="InterPro" id="IPR050151">
    <property type="entry name" value="Class-I_Pyr_Nuc-Dis_Oxidored"/>
</dbReference>
<evidence type="ECO:0000313" key="18">
    <source>
        <dbReference type="Proteomes" id="UP000033769"/>
    </source>
</evidence>
<dbReference type="Gene3D" id="3.50.50.60">
    <property type="entry name" value="FAD/NAD(P)-binding domain"/>
    <property type="match status" value="2"/>
</dbReference>
<dbReference type="InterPro" id="IPR023753">
    <property type="entry name" value="FAD/NAD-binding_dom"/>
</dbReference>
<keyword evidence="7" id="KW-1015">Disulfide bond</keyword>
<reference evidence="17" key="2">
    <citation type="submission" date="2018-03" db="EMBL/GenBank/DDBJ databases">
        <authorList>
            <person name="Keele B.F."/>
        </authorList>
    </citation>
    <scope>NUCLEOTIDE SEQUENCE [LARGE SCALE GENOMIC DNA]</scope>
    <source>
        <strain evidence="17">Gilliam</strain>
    </source>
</reference>
<keyword evidence="4 11" id="KW-0274">FAD</keyword>
<gene>
    <name evidence="16" type="primary">lpdA</name>
    <name evidence="17" type="synonym">lpd</name>
    <name evidence="17" type="ORF">GILLIAM_00027</name>
    <name evidence="16" type="ORF">OTSGILL_0090</name>
</gene>
<dbReference type="FunFam" id="3.30.390.30:FF:000001">
    <property type="entry name" value="Dihydrolipoyl dehydrogenase"/>
    <property type="match status" value="1"/>
</dbReference>
<feature type="domain" description="Pyridine nucleotide-disulphide oxidoreductase dimerisation" evidence="14">
    <location>
        <begin position="355"/>
        <end position="465"/>
    </location>
</feature>
<comment type="catalytic activity">
    <reaction evidence="9 13">
        <text>N(6)-[(R)-dihydrolipoyl]-L-lysyl-[protein] + NAD(+) = N(6)-[(R)-lipoyl]-L-lysyl-[protein] + NADH + H(+)</text>
        <dbReference type="Rhea" id="RHEA:15045"/>
        <dbReference type="Rhea" id="RHEA-COMP:10474"/>
        <dbReference type="Rhea" id="RHEA-COMP:10475"/>
        <dbReference type="ChEBI" id="CHEBI:15378"/>
        <dbReference type="ChEBI" id="CHEBI:57540"/>
        <dbReference type="ChEBI" id="CHEBI:57945"/>
        <dbReference type="ChEBI" id="CHEBI:83099"/>
        <dbReference type="ChEBI" id="CHEBI:83100"/>
        <dbReference type="EC" id="1.8.1.4"/>
    </reaction>
</comment>
<dbReference type="PANTHER" id="PTHR22912">
    <property type="entry name" value="DISULFIDE OXIDOREDUCTASE"/>
    <property type="match status" value="1"/>
</dbReference>
<dbReference type="Gene3D" id="3.30.390.30">
    <property type="match status" value="1"/>
</dbReference>
<feature type="disulfide bond" description="Redox-active" evidence="12">
    <location>
        <begin position="43"/>
        <end position="48"/>
    </location>
</feature>
<protein>
    <recommendedName>
        <fullName evidence="2 13">Dihydrolipoyl dehydrogenase</fullName>
        <ecNumber evidence="2 13">1.8.1.4</ecNumber>
    </recommendedName>
</protein>
<keyword evidence="5 13" id="KW-0560">Oxidoreductase</keyword>
<evidence type="ECO:0000256" key="10">
    <source>
        <dbReference type="PIRSR" id="PIRSR000350-2"/>
    </source>
</evidence>
<dbReference type="InterPro" id="IPR016156">
    <property type="entry name" value="FAD/NAD-linked_Rdtase_dimer_sf"/>
</dbReference>
<keyword evidence="11" id="KW-0547">Nucleotide-binding</keyword>
<evidence type="ECO:0000256" key="13">
    <source>
        <dbReference type="RuleBase" id="RU003692"/>
    </source>
</evidence>
<dbReference type="PATRIC" id="fig|1359184.3.peg.97"/>
<dbReference type="PANTHER" id="PTHR22912:SF151">
    <property type="entry name" value="DIHYDROLIPOYL DEHYDROGENASE, MITOCHONDRIAL"/>
    <property type="match status" value="1"/>
</dbReference>
<evidence type="ECO:0000256" key="1">
    <source>
        <dbReference type="ARBA" id="ARBA00007532"/>
    </source>
</evidence>
<comment type="miscellaneous">
    <text evidence="13">The active site is a redox-active disulfide bond.</text>
</comment>
<dbReference type="EC" id="1.8.1.4" evidence="2 13"/>
<dbReference type="GO" id="GO:0050660">
    <property type="term" value="F:flavin adenine dinucleotide binding"/>
    <property type="evidence" value="ECO:0007669"/>
    <property type="project" value="InterPro"/>
</dbReference>
<dbReference type="Proteomes" id="UP000033769">
    <property type="component" value="Unassembled WGS sequence"/>
</dbReference>
<evidence type="ECO:0000256" key="3">
    <source>
        <dbReference type="ARBA" id="ARBA00022630"/>
    </source>
</evidence>
<evidence type="ECO:0000256" key="9">
    <source>
        <dbReference type="ARBA" id="ARBA00049187"/>
    </source>
</evidence>
<dbReference type="Proteomes" id="UP000244959">
    <property type="component" value="Chromosome I"/>
</dbReference>
<comment type="similarity">
    <text evidence="1 13">Belongs to the class-I pyridine nucleotide-disulfide oxidoreductase family.</text>
</comment>
<evidence type="ECO:0000313" key="16">
    <source>
        <dbReference type="EMBL" id="KJV54210.1"/>
    </source>
</evidence>
<dbReference type="PIRSF" id="PIRSF000350">
    <property type="entry name" value="Mercury_reductase_MerA"/>
    <property type="match status" value="1"/>
</dbReference>
<feature type="binding site" evidence="11">
    <location>
        <position position="116"/>
    </location>
    <ligand>
        <name>FAD</name>
        <dbReference type="ChEBI" id="CHEBI:57692"/>
    </ligand>
</feature>
<dbReference type="EMBL" id="LANO01000001">
    <property type="protein sequence ID" value="KJV54210.1"/>
    <property type="molecule type" value="Genomic_DNA"/>
</dbReference>
<feature type="binding site" evidence="11">
    <location>
        <position position="52"/>
    </location>
    <ligand>
        <name>FAD</name>
        <dbReference type="ChEBI" id="CHEBI:57692"/>
    </ligand>
</feature>
<feature type="binding site" evidence="11">
    <location>
        <position position="279"/>
    </location>
    <ligand>
        <name>NAD(+)</name>
        <dbReference type="ChEBI" id="CHEBI:57540"/>
    </ligand>
</feature>
<organism evidence="16 18">
    <name type="scientific">Orientia tsutsugamushi str. Gilliam</name>
    <dbReference type="NCBI Taxonomy" id="1359184"/>
    <lineage>
        <taxon>Bacteria</taxon>
        <taxon>Pseudomonadati</taxon>
        <taxon>Pseudomonadota</taxon>
        <taxon>Alphaproteobacteria</taxon>
        <taxon>Rickettsiales</taxon>
        <taxon>Rickettsiaceae</taxon>
        <taxon>Rickettsieae</taxon>
        <taxon>Orientia</taxon>
    </lineage>
</organism>
<proteinExistence type="inferred from homology"/>
<reference evidence="19" key="3">
    <citation type="submission" date="2018-03" db="EMBL/GenBank/DDBJ databases">
        <authorList>
            <person name="Batty M. E."/>
            <person name="Batty M E."/>
        </authorList>
    </citation>
    <scope>NUCLEOTIDE SEQUENCE [LARGE SCALE GENOMIC DNA]</scope>
    <source>
        <strain evidence="19">Gilliam</strain>
    </source>
</reference>
<keyword evidence="6 11" id="KW-0520">NAD</keyword>
<evidence type="ECO:0000256" key="4">
    <source>
        <dbReference type="ARBA" id="ARBA00022827"/>
    </source>
</evidence>
<dbReference type="PROSITE" id="PS00076">
    <property type="entry name" value="PYRIDINE_REDOX_1"/>
    <property type="match status" value="1"/>
</dbReference>
<dbReference type="NCBIfam" id="TIGR01350">
    <property type="entry name" value="lipoamide_DH"/>
    <property type="match status" value="1"/>
</dbReference>
<sequence length="475" mass="50915">MPESFDLVVIGGGPGGYTGAIRGAQLGMKVACIDNRDTLGGTCLNVGCIPSKFLLHASKKYEDIKAGFDDLGINVGATKLNLANMLNSKNKRVQELGNGISGLFKKNKVSHFVGTGKIINSHEISVQNSSGSNTSITNIHAKNILIATGSEITTLPGIEIDEEYIVSSTGALSIKSVPKKMLVIGGGYIGLELGSVWLRLGADVTVVERSDRIASAMDNELGKLTQQALSKQGMKFKFNTNIISAVVRNQTVDVILQSVNGDNMQEEKINVDVVLISVGRKPYFRDLGLENIGIKLDKQYGTIEVDEKFTTNIKNIYAIGDVIKGPMLAHKAEEEAIAAVENMTGQAGHVNYNVMPSVIYTFPEVASVGYTEEQLKELGIQYVVGKFPFLANSRAKVIYNDVTGMVKILAHAKTDLILGVHIIGPEAGTLIAEAAVAMEFHAAAEDIARTCHAHPTLSEALKEAALAVAKRSINY</sequence>
<keyword evidence="3 13" id="KW-0285">Flavoprotein</keyword>
<evidence type="ECO:0000313" key="19">
    <source>
        <dbReference type="Proteomes" id="UP000244959"/>
    </source>
</evidence>
<dbReference type="InterPro" id="IPR001100">
    <property type="entry name" value="Pyr_nuc-diS_OxRdtase"/>
</dbReference>
<dbReference type="PRINTS" id="PR00411">
    <property type="entry name" value="PNDRDTASEI"/>
</dbReference>
<evidence type="ECO:0000259" key="15">
    <source>
        <dbReference type="Pfam" id="PF07992"/>
    </source>
</evidence>
<evidence type="ECO:0000256" key="2">
    <source>
        <dbReference type="ARBA" id="ARBA00012608"/>
    </source>
</evidence>
<dbReference type="GO" id="GO:0045252">
    <property type="term" value="C:oxoglutarate dehydrogenase complex"/>
    <property type="evidence" value="ECO:0007669"/>
    <property type="project" value="TreeGrafter"/>
</dbReference>
<reference evidence="16 18" key="1">
    <citation type="submission" date="2015-02" db="EMBL/GenBank/DDBJ databases">
        <title>Genome Sequencing of Rickettsiales.</title>
        <authorList>
            <person name="Daugherty S.C."/>
            <person name="Su Q."/>
            <person name="Abolude K."/>
            <person name="Beier-Sexton M."/>
            <person name="Carlyon J.A."/>
            <person name="Carter R."/>
            <person name="Day N.P."/>
            <person name="Dumler S.J."/>
            <person name="Dyachenko V."/>
            <person name="Godinez A."/>
            <person name="Kurtti T.J."/>
            <person name="Lichay M."/>
            <person name="Mullins K.E."/>
            <person name="Ott S."/>
            <person name="Pappas-Brown V."/>
            <person name="Paris D.H."/>
            <person name="Patel P."/>
            <person name="Richards A.L."/>
            <person name="Sadzewicz L."/>
            <person name="Sears K."/>
            <person name="Seidman D."/>
            <person name="Sengamalay N."/>
            <person name="Stenos J."/>
            <person name="Tallon L.J."/>
            <person name="Vincent G."/>
            <person name="Fraser C.M."/>
            <person name="Munderloh U."/>
            <person name="Dunning-Hotopp J.C."/>
        </authorList>
    </citation>
    <scope>NUCLEOTIDE SEQUENCE [LARGE SCALE GENOMIC DNA]</scope>
    <source>
        <strain evidence="16 18">Gilliam</strain>
    </source>
</reference>
<feature type="binding site" evidence="11">
    <location>
        <position position="208"/>
    </location>
    <ligand>
        <name>NAD(+)</name>
        <dbReference type="ChEBI" id="CHEBI:57540"/>
    </ligand>
</feature>
<dbReference type="InterPro" id="IPR006258">
    <property type="entry name" value="Lipoamide_DH"/>
</dbReference>
<dbReference type="GO" id="GO:0006103">
    <property type="term" value="P:2-oxoglutarate metabolic process"/>
    <property type="evidence" value="ECO:0007669"/>
    <property type="project" value="TreeGrafter"/>
</dbReference>
<keyword evidence="8 13" id="KW-0676">Redox-active center</keyword>
<name>A0A0F3MEP4_ORITS</name>
<evidence type="ECO:0000259" key="14">
    <source>
        <dbReference type="Pfam" id="PF02852"/>
    </source>
</evidence>
<dbReference type="SUPFAM" id="SSF55424">
    <property type="entry name" value="FAD/NAD-linked reductases, dimerisation (C-terminal) domain"/>
    <property type="match status" value="1"/>
</dbReference>
<keyword evidence="19" id="KW-1185">Reference proteome</keyword>
<evidence type="ECO:0000256" key="6">
    <source>
        <dbReference type="ARBA" id="ARBA00023027"/>
    </source>
</evidence>
<evidence type="ECO:0000256" key="12">
    <source>
        <dbReference type="PIRSR" id="PIRSR000350-4"/>
    </source>
</evidence>
<accession>A0A0F3MEP4</accession>
<evidence type="ECO:0000256" key="7">
    <source>
        <dbReference type="ARBA" id="ARBA00023157"/>
    </source>
</evidence>
<feature type="binding site" evidence="11">
    <location>
        <begin position="185"/>
        <end position="192"/>
    </location>
    <ligand>
        <name>NAD(+)</name>
        <dbReference type="ChEBI" id="CHEBI:57540"/>
    </ligand>
</feature>
<feature type="domain" description="FAD/NAD(P)-binding" evidence="15">
    <location>
        <begin position="5"/>
        <end position="336"/>
    </location>
</feature>
<feature type="binding site" evidence="11">
    <location>
        <position position="321"/>
    </location>
    <ligand>
        <name>FAD</name>
        <dbReference type="ChEBI" id="CHEBI:57692"/>
    </ligand>
</feature>
<evidence type="ECO:0000256" key="5">
    <source>
        <dbReference type="ARBA" id="ARBA00023002"/>
    </source>
</evidence>
<evidence type="ECO:0000313" key="17">
    <source>
        <dbReference type="EMBL" id="SPR02201.1"/>
    </source>
</evidence>
<comment type="cofactor">
    <cofactor evidence="11 13">
        <name>FAD</name>
        <dbReference type="ChEBI" id="CHEBI:57692"/>
    </cofactor>
    <text evidence="11 13">Binds 1 FAD per subunit.</text>
</comment>
<feature type="binding site" evidence="11">
    <location>
        <begin position="327"/>
        <end position="330"/>
    </location>
    <ligand>
        <name>FAD</name>
        <dbReference type="ChEBI" id="CHEBI:57692"/>
    </ligand>
</feature>
<dbReference type="Pfam" id="PF07992">
    <property type="entry name" value="Pyr_redox_2"/>
    <property type="match status" value="1"/>
</dbReference>
<dbReference type="PRINTS" id="PR00368">
    <property type="entry name" value="FADPNR"/>
</dbReference>
<feature type="binding site" evidence="11">
    <location>
        <begin position="148"/>
        <end position="150"/>
    </location>
    <ligand>
        <name>FAD</name>
        <dbReference type="ChEBI" id="CHEBI:57692"/>
    </ligand>
</feature>
<dbReference type="AlphaFoldDB" id="A0A0F3MEP4"/>
<dbReference type="InterPro" id="IPR036188">
    <property type="entry name" value="FAD/NAD-bd_sf"/>
</dbReference>
<dbReference type="InterPro" id="IPR012999">
    <property type="entry name" value="Pyr_OxRdtase_I_AS"/>
</dbReference>
<dbReference type="GO" id="GO:0004148">
    <property type="term" value="F:dihydrolipoyl dehydrogenase (NADH) activity"/>
    <property type="evidence" value="ECO:0007669"/>
    <property type="project" value="UniProtKB-EC"/>
</dbReference>
<evidence type="ECO:0000256" key="8">
    <source>
        <dbReference type="ARBA" id="ARBA00023284"/>
    </source>
</evidence>